<dbReference type="GO" id="GO:0005737">
    <property type="term" value="C:cytoplasm"/>
    <property type="evidence" value="ECO:0007669"/>
    <property type="project" value="TreeGrafter"/>
</dbReference>
<feature type="compositionally biased region" description="Low complexity" evidence="1">
    <location>
        <begin position="1121"/>
        <end position="1139"/>
    </location>
</feature>
<feature type="region of interest" description="Disordered" evidence="1">
    <location>
        <begin position="1"/>
        <end position="34"/>
    </location>
</feature>
<feature type="region of interest" description="Disordered" evidence="1">
    <location>
        <begin position="758"/>
        <end position="805"/>
    </location>
</feature>
<feature type="compositionally biased region" description="Low complexity" evidence="1">
    <location>
        <begin position="10"/>
        <end position="25"/>
    </location>
</feature>
<dbReference type="InterPro" id="IPR036322">
    <property type="entry name" value="WD40_repeat_dom_sf"/>
</dbReference>
<gene>
    <name evidence="3" type="ORF">K443DRAFT_377923</name>
</gene>
<feature type="compositionally biased region" description="Basic and acidic residues" evidence="1">
    <location>
        <begin position="228"/>
        <end position="243"/>
    </location>
</feature>
<dbReference type="Gene3D" id="2.130.10.10">
    <property type="entry name" value="YVTN repeat-like/Quinoprotein amine dehydrogenase"/>
    <property type="match status" value="1"/>
</dbReference>
<name>A0A0C9XC35_9AGAR</name>
<dbReference type="OrthoDB" id="25778at2759"/>
<dbReference type="STRING" id="1095629.A0A0C9XC35"/>
<dbReference type="PANTHER" id="PTHR13268:SF0">
    <property type="entry name" value="BCAS3 MICROTUBULE ASSOCIATED CELL MIGRATION FACTOR"/>
    <property type="match status" value="1"/>
</dbReference>
<feature type="compositionally biased region" description="Polar residues" evidence="1">
    <location>
        <begin position="268"/>
        <end position="301"/>
    </location>
</feature>
<evidence type="ECO:0000256" key="1">
    <source>
        <dbReference type="SAM" id="MobiDB-lite"/>
    </source>
</evidence>
<dbReference type="InterPro" id="IPR048382">
    <property type="entry name" value="BCAS3_WD40"/>
</dbReference>
<organism evidence="3 4">
    <name type="scientific">Laccaria amethystina LaAM-08-1</name>
    <dbReference type="NCBI Taxonomy" id="1095629"/>
    <lineage>
        <taxon>Eukaryota</taxon>
        <taxon>Fungi</taxon>
        <taxon>Dikarya</taxon>
        <taxon>Basidiomycota</taxon>
        <taxon>Agaricomycotina</taxon>
        <taxon>Agaricomycetes</taxon>
        <taxon>Agaricomycetidae</taxon>
        <taxon>Agaricales</taxon>
        <taxon>Agaricineae</taxon>
        <taxon>Hydnangiaceae</taxon>
        <taxon>Laccaria</taxon>
    </lineage>
</organism>
<feature type="compositionally biased region" description="Low complexity" evidence="1">
    <location>
        <begin position="701"/>
        <end position="715"/>
    </location>
</feature>
<dbReference type="PANTHER" id="PTHR13268">
    <property type="entry name" value="BREAST CARCINOMA AMPLIFIED SEQUENCE 3"/>
    <property type="match status" value="1"/>
</dbReference>
<keyword evidence="4" id="KW-1185">Reference proteome</keyword>
<evidence type="ECO:0000313" key="3">
    <source>
        <dbReference type="EMBL" id="KIJ93807.1"/>
    </source>
</evidence>
<feature type="region of interest" description="Disordered" evidence="1">
    <location>
        <begin position="1119"/>
        <end position="1139"/>
    </location>
</feature>
<dbReference type="HOGENOM" id="CLU_004106_0_0_1"/>
<feature type="domain" description="BCAS3 WD40" evidence="2">
    <location>
        <begin position="919"/>
        <end position="983"/>
    </location>
</feature>
<sequence length="1501" mass="162657">MTNHRPPSSPRSSSHSRSPSSSAPSQAGNTLDSLSRTISSLKSYVPSVPSGTLKSYVPSLKTYAAPSPPSVSRPLSFATFSAGEVEEGTARGRGRGRGTSRRLRGDTYQREAAAEEYVDFQGDTHQRDRAEGARRGRARRDEDLYRDQQQREVLLDERPHPRLRQEFERDYELDQDFDGYGYGYDADRELMASVEGGNEPLMREEEEEEDGPLSRSEQDEVLQQAEDVPSRRSEQDGPSRRSEQIAPPSWRAPSRREGQATERRHVRQTTVVPQQTAVPSQQRTSVPPSRQQTASRQQTIVSGRHNALLDRQLTIVPGKHAVSQREEEEEEEEDTPVLTFAKQGSRLAQAMRGVVSQASGRRGAAEQAGAGRGAADQRIAAGGADASSARGLASGWGGQRRPGQTVVDLGEEDESAQGIVDLGAEEMRTTAGGGGGGAKHAYAHPAREADMISWARWDLLGDKRLLILSYTPSGLQIWDCTDLGTVTEVLNLNFSGAEWKELEFDVGRVVYAALLSSGVNRPDSVRDQLKEDRPFLGIILESAQDPESTTFVVYSLSRHRVVVRVPVPGPGARSESFLSNEDFIVVSITKPSPALHILSSTTFEHLTTIPYTALAPYTAPSSHLFSALHSTLTPTQPQHYISNNPILLGPRQGSSTTPIDTPHTHPRPHAVFALSKRLLAYACPPPPSSSSTTAKDHCRLSSSASTQTSASAGSSSAASSWKSMTQAQGELALKVGGSMLSGMKFLGGMAYDAAVKRGGGATGAGEPPPPAMGINRLFSRSAPTKGEGEEEGEEEEKRRRRYSGEPSVAAAANQVFERERVGGGYYVRVVDLGSLATTMGVGNPRVVLEFQSSRSQPIADLRFAKDGCSLAVIPRDGHLIKVFQLRPAPAVLFGGGGGVASPHDNGASQLGSGLEQGGSVWHLYDLRRGRTSAVVEGVDWAQDGRWLAIGTRNRTVHVFPVNPYGGKVDVKSHMEGRVRNVLAGATIPVKMEVTPLVRLRGIKSQQVSPSSTLEYHQSSIAPLAFIFLNPSDVTIPPSLLPSLPTVVDPTSSPPLPPRRAQDRSRNYQDVLLFDSADGVLSLRRFTVEQHPKEPSLPSTVVQASVTAATSISFPGMGGAGRLSVSPSSAGGSASSRPSALTKMMDTPELELSAKARVVATWNLQRRRDWGEIKRRLVDSQRMRDWGGLTENLDWLSQAEISTFSKSQRVLPRSLYLSHQFSFHTLGEDYHALIRRYQFDISGHKIEVRKEVEVNAFSSTITEGGAGESFVEGSFSSSPRDIRRFSTSFDEPLASALSAGFNHSPQSNQAIIPMFPNGTPGSKPKTFRSSIPIRTMAGFGDGMSEGFGRIRREIQHKVRSPLLVPRSDSSVSGSVPLEFDEEDEDFLGGGVGALLDAPVPLPKQREGSSASRGTSREGGVSVDSSLSASSASVNIDDDVVGTVDEDIWQGWDYQDKMAIEEAERFDDVSAVGFLDAEQEASKPIDTMDGEGRKRKGRERRKH</sequence>
<feature type="region of interest" description="Disordered" evidence="1">
    <location>
        <begin position="1389"/>
        <end position="1427"/>
    </location>
</feature>
<dbReference type="InterPro" id="IPR045142">
    <property type="entry name" value="BCAS3-like"/>
</dbReference>
<dbReference type="GO" id="GO:0006914">
    <property type="term" value="P:autophagy"/>
    <property type="evidence" value="ECO:0007669"/>
    <property type="project" value="InterPro"/>
</dbReference>
<dbReference type="SUPFAM" id="SSF75011">
    <property type="entry name" value="3-carboxy-cis,cis-mucoante lactonizing enzyme"/>
    <property type="match status" value="1"/>
</dbReference>
<dbReference type="SUPFAM" id="SSF50978">
    <property type="entry name" value="WD40 repeat-like"/>
    <property type="match status" value="1"/>
</dbReference>
<feature type="compositionally biased region" description="Basic and acidic residues" evidence="1">
    <location>
        <begin position="103"/>
        <end position="113"/>
    </location>
</feature>
<evidence type="ECO:0000313" key="4">
    <source>
        <dbReference type="Proteomes" id="UP000054477"/>
    </source>
</evidence>
<feature type="compositionally biased region" description="Acidic residues" evidence="1">
    <location>
        <begin position="326"/>
        <end position="335"/>
    </location>
</feature>
<feature type="compositionally biased region" description="Basic residues" evidence="1">
    <location>
        <begin position="92"/>
        <end position="102"/>
    </location>
</feature>
<feature type="region of interest" description="Disordered" evidence="1">
    <location>
        <begin position="80"/>
        <end position="337"/>
    </location>
</feature>
<dbReference type="Proteomes" id="UP000054477">
    <property type="component" value="Unassembled WGS sequence"/>
</dbReference>
<feature type="compositionally biased region" description="Basic and acidic residues" evidence="1">
    <location>
        <begin position="254"/>
        <end position="263"/>
    </location>
</feature>
<dbReference type="EMBL" id="KN838823">
    <property type="protein sequence ID" value="KIJ93807.1"/>
    <property type="molecule type" value="Genomic_DNA"/>
</dbReference>
<evidence type="ECO:0000259" key="2">
    <source>
        <dbReference type="Pfam" id="PF21034"/>
    </source>
</evidence>
<reference evidence="3 4" key="1">
    <citation type="submission" date="2014-04" db="EMBL/GenBank/DDBJ databases">
        <authorList>
            <consortium name="DOE Joint Genome Institute"/>
            <person name="Kuo A."/>
            <person name="Kohler A."/>
            <person name="Nagy L.G."/>
            <person name="Floudas D."/>
            <person name="Copeland A."/>
            <person name="Barry K.W."/>
            <person name="Cichocki N."/>
            <person name="Veneault-Fourrey C."/>
            <person name="LaButti K."/>
            <person name="Lindquist E.A."/>
            <person name="Lipzen A."/>
            <person name="Lundell T."/>
            <person name="Morin E."/>
            <person name="Murat C."/>
            <person name="Sun H."/>
            <person name="Tunlid A."/>
            <person name="Henrissat B."/>
            <person name="Grigoriev I.V."/>
            <person name="Hibbett D.S."/>
            <person name="Martin F."/>
            <person name="Nordberg H.P."/>
            <person name="Cantor M.N."/>
            <person name="Hua S.X."/>
        </authorList>
    </citation>
    <scope>NUCLEOTIDE SEQUENCE [LARGE SCALE GENOMIC DNA]</scope>
    <source>
        <strain evidence="3 4">LaAM-08-1</strain>
    </source>
</reference>
<dbReference type="GO" id="GO:0042594">
    <property type="term" value="P:response to starvation"/>
    <property type="evidence" value="ECO:0007669"/>
    <property type="project" value="TreeGrafter"/>
</dbReference>
<feature type="compositionally biased region" description="Basic and acidic residues" evidence="1">
    <location>
        <begin position="122"/>
        <end position="172"/>
    </location>
</feature>
<feature type="region of interest" description="Disordered" evidence="1">
    <location>
        <begin position="685"/>
        <end position="715"/>
    </location>
</feature>
<feature type="region of interest" description="Disordered" evidence="1">
    <location>
        <begin position="379"/>
        <end position="404"/>
    </location>
</feature>
<accession>A0A0C9XC35</accession>
<protein>
    <recommendedName>
        <fullName evidence="2">BCAS3 WD40 domain-containing protein</fullName>
    </recommendedName>
</protein>
<proteinExistence type="predicted"/>
<feature type="region of interest" description="Disordered" evidence="1">
    <location>
        <begin position="1044"/>
        <end position="1064"/>
    </location>
</feature>
<feature type="compositionally biased region" description="Basic residues" evidence="1">
    <location>
        <begin position="1491"/>
        <end position="1501"/>
    </location>
</feature>
<reference evidence="4" key="2">
    <citation type="submission" date="2015-01" db="EMBL/GenBank/DDBJ databases">
        <title>Evolutionary Origins and Diversification of the Mycorrhizal Mutualists.</title>
        <authorList>
            <consortium name="DOE Joint Genome Institute"/>
            <consortium name="Mycorrhizal Genomics Consortium"/>
            <person name="Kohler A."/>
            <person name="Kuo A."/>
            <person name="Nagy L.G."/>
            <person name="Floudas D."/>
            <person name="Copeland A."/>
            <person name="Barry K.W."/>
            <person name="Cichocki N."/>
            <person name="Veneault-Fourrey C."/>
            <person name="LaButti K."/>
            <person name="Lindquist E.A."/>
            <person name="Lipzen A."/>
            <person name="Lundell T."/>
            <person name="Morin E."/>
            <person name="Murat C."/>
            <person name="Riley R."/>
            <person name="Ohm R."/>
            <person name="Sun H."/>
            <person name="Tunlid A."/>
            <person name="Henrissat B."/>
            <person name="Grigoriev I.V."/>
            <person name="Hibbett D.S."/>
            <person name="Martin F."/>
        </authorList>
    </citation>
    <scope>NUCLEOTIDE SEQUENCE [LARGE SCALE GENOMIC DNA]</scope>
    <source>
        <strain evidence="4">LaAM-08-1</strain>
    </source>
</reference>
<dbReference type="Pfam" id="PF21034">
    <property type="entry name" value="BCAS3_WD40"/>
    <property type="match status" value="1"/>
</dbReference>
<dbReference type="InterPro" id="IPR015943">
    <property type="entry name" value="WD40/YVTN_repeat-like_dom_sf"/>
</dbReference>
<feature type="compositionally biased region" description="Low complexity" evidence="1">
    <location>
        <begin position="379"/>
        <end position="393"/>
    </location>
</feature>
<feature type="region of interest" description="Disordered" evidence="1">
    <location>
        <begin position="1472"/>
        <end position="1501"/>
    </location>
</feature>